<gene>
    <name evidence="1" type="ORF">M8523_35820</name>
</gene>
<dbReference type="AlphaFoldDB" id="A0AA41Z2U9"/>
<sequence length="111" mass="11626">MEDIVGYRIGCALAIVAATIFIEPAGAASLKQIGTIAVPGQTLKNFDISFVDQASGLYYLADRSNKAIDIFDTKSNTFVGRVGSFAGAVMKDGKIDNETSGPDGVLFTGTE</sequence>
<feature type="non-terminal residue" evidence="1">
    <location>
        <position position="111"/>
    </location>
</feature>
<dbReference type="Proteomes" id="UP001165667">
    <property type="component" value="Unassembled WGS sequence"/>
</dbReference>
<comment type="caution">
    <text evidence="1">The sequence shown here is derived from an EMBL/GenBank/DDBJ whole genome shotgun (WGS) entry which is preliminary data.</text>
</comment>
<dbReference type="EMBL" id="JAMOIM010000114">
    <property type="protein sequence ID" value="MCW6513206.1"/>
    <property type="molecule type" value="Genomic_DNA"/>
</dbReference>
<evidence type="ECO:0000313" key="1">
    <source>
        <dbReference type="EMBL" id="MCW6513206.1"/>
    </source>
</evidence>
<accession>A0AA41Z2U9</accession>
<evidence type="ECO:0000313" key="2">
    <source>
        <dbReference type="Proteomes" id="UP001165667"/>
    </source>
</evidence>
<keyword evidence="2" id="KW-1185">Reference proteome</keyword>
<protein>
    <recommendedName>
        <fullName evidence="3">6-bladed beta-propeller</fullName>
    </recommendedName>
</protein>
<evidence type="ECO:0008006" key="3">
    <source>
        <dbReference type="Google" id="ProtNLM"/>
    </source>
</evidence>
<reference evidence="1" key="1">
    <citation type="submission" date="2022-05" db="EMBL/GenBank/DDBJ databases">
        <authorList>
            <person name="Pankratov T."/>
        </authorList>
    </citation>
    <scope>NUCLEOTIDE SEQUENCE</scope>
    <source>
        <strain evidence="1">BP6-180914</strain>
    </source>
</reference>
<organism evidence="1 2">
    <name type="scientific">Lichenifustis flavocetrariae</name>
    <dbReference type="NCBI Taxonomy" id="2949735"/>
    <lineage>
        <taxon>Bacteria</taxon>
        <taxon>Pseudomonadati</taxon>
        <taxon>Pseudomonadota</taxon>
        <taxon>Alphaproteobacteria</taxon>
        <taxon>Hyphomicrobiales</taxon>
        <taxon>Lichenihabitantaceae</taxon>
        <taxon>Lichenifustis</taxon>
    </lineage>
</organism>
<proteinExistence type="predicted"/>
<dbReference type="RefSeq" id="WP_282589577.1">
    <property type="nucleotide sequence ID" value="NZ_JAMOIM010000114.1"/>
</dbReference>
<name>A0AA41Z2U9_9HYPH</name>